<dbReference type="InterPro" id="IPR001002">
    <property type="entry name" value="Chitin-bd_1"/>
</dbReference>
<dbReference type="GO" id="GO:0009277">
    <property type="term" value="C:fungal-type cell wall"/>
    <property type="evidence" value="ECO:0007669"/>
    <property type="project" value="TreeGrafter"/>
</dbReference>
<evidence type="ECO:0000256" key="2">
    <source>
        <dbReference type="ARBA" id="ARBA00022801"/>
    </source>
</evidence>
<dbReference type="PROSITE" id="PS50941">
    <property type="entry name" value="CHIT_BIND_I_2"/>
    <property type="match status" value="1"/>
</dbReference>
<dbReference type="PANTHER" id="PTHR10963:SF22">
    <property type="entry name" value="GLYCOSIDASE CRH2-RELATED"/>
    <property type="match status" value="1"/>
</dbReference>
<evidence type="ECO:0000313" key="8">
    <source>
        <dbReference type="EMBL" id="CCA66555.1"/>
    </source>
</evidence>
<evidence type="ECO:0000256" key="1">
    <source>
        <dbReference type="ARBA" id="ARBA00022729"/>
    </source>
</evidence>
<dbReference type="PROSITE" id="PS51762">
    <property type="entry name" value="GH16_2"/>
    <property type="match status" value="1"/>
</dbReference>
<accession>G4T5K4</accession>
<organism evidence="8 9">
    <name type="scientific">Serendipita indica (strain DSM 11827)</name>
    <name type="common">Root endophyte fungus</name>
    <name type="synonym">Piriformospora indica</name>
    <dbReference type="NCBI Taxonomy" id="1109443"/>
    <lineage>
        <taxon>Eukaryota</taxon>
        <taxon>Fungi</taxon>
        <taxon>Dikarya</taxon>
        <taxon>Basidiomycota</taxon>
        <taxon>Agaricomycotina</taxon>
        <taxon>Agaricomycetes</taxon>
        <taxon>Sebacinales</taxon>
        <taxon>Serendipitaceae</taxon>
        <taxon>Serendipita</taxon>
    </lineage>
</organism>
<dbReference type="Gene3D" id="2.60.120.200">
    <property type="match status" value="1"/>
</dbReference>
<evidence type="ECO:0000259" key="7">
    <source>
        <dbReference type="PROSITE" id="PS51762"/>
    </source>
</evidence>
<dbReference type="AlphaFoldDB" id="G4T5K4"/>
<dbReference type="GO" id="GO:0031505">
    <property type="term" value="P:fungal-type cell wall organization"/>
    <property type="evidence" value="ECO:0007669"/>
    <property type="project" value="TreeGrafter"/>
</dbReference>
<dbReference type="GO" id="GO:0016757">
    <property type="term" value="F:glycosyltransferase activity"/>
    <property type="evidence" value="ECO:0007669"/>
    <property type="project" value="TreeGrafter"/>
</dbReference>
<dbReference type="InParanoid" id="G4T5K4"/>
<name>G4T5K4_SERID</name>
<dbReference type="GO" id="GO:0005975">
    <property type="term" value="P:carbohydrate metabolic process"/>
    <property type="evidence" value="ECO:0007669"/>
    <property type="project" value="InterPro"/>
</dbReference>
<dbReference type="Proteomes" id="UP000007148">
    <property type="component" value="Unassembled WGS sequence"/>
</dbReference>
<dbReference type="InterPro" id="IPR050546">
    <property type="entry name" value="Glycosyl_Hydrlase_16"/>
</dbReference>
<gene>
    <name evidence="8" type="ORF">PIIN_00239</name>
</gene>
<feature type="domain" description="GH16" evidence="7">
    <location>
        <begin position="90"/>
        <end position="300"/>
    </location>
</feature>
<dbReference type="HOGENOM" id="CLU_040459_1_0_1"/>
<comment type="caution">
    <text evidence="4">Lacks conserved residue(s) required for the propagation of feature annotation.</text>
</comment>
<dbReference type="OrthoDB" id="4781at2759"/>
<keyword evidence="4" id="KW-0147">Chitin-binding</keyword>
<keyword evidence="9" id="KW-1185">Reference proteome</keyword>
<dbReference type="OMA" id="DWHTYTI"/>
<feature type="domain" description="Chitin-binding type-1" evidence="6">
    <location>
        <begin position="21"/>
        <end position="68"/>
    </location>
</feature>
<evidence type="ECO:0000256" key="5">
    <source>
        <dbReference type="SAM" id="SignalP"/>
    </source>
</evidence>
<dbReference type="InterPro" id="IPR013320">
    <property type="entry name" value="ConA-like_dom_sf"/>
</dbReference>
<dbReference type="STRING" id="1109443.G4T5K4"/>
<dbReference type="EMBL" id="CAFZ01000003">
    <property type="protein sequence ID" value="CCA66555.1"/>
    <property type="molecule type" value="Genomic_DNA"/>
</dbReference>
<feature type="disulfide bond" evidence="4">
    <location>
        <begin position="37"/>
        <end position="51"/>
    </location>
</feature>
<dbReference type="InterPro" id="IPR000757">
    <property type="entry name" value="Beta-glucanase-like"/>
</dbReference>
<evidence type="ECO:0000256" key="3">
    <source>
        <dbReference type="ARBA" id="ARBA00023295"/>
    </source>
</evidence>
<dbReference type="GO" id="GO:0008061">
    <property type="term" value="F:chitin binding"/>
    <property type="evidence" value="ECO:0007669"/>
    <property type="project" value="UniProtKB-UniRule"/>
</dbReference>
<dbReference type="Pfam" id="PF00722">
    <property type="entry name" value="Glyco_hydro_16"/>
    <property type="match status" value="1"/>
</dbReference>
<reference evidence="8 9" key="1">
    <citation type="journal article" date="2011" name="PLoS Pathog.">
        <title>Endophytic Life Strategies Decoded by Genome and Transcriptome Analyses of the Mutualistic Root Symbiont Piriformospora indica.</title>
        <authorList>
            <person name="Zuccaro A."/>
            <person name="Lahrmann U."/>
            <person name="Guldener U."/>
            <person name="Langen G."/>
            <person name="Pfiffi S."/>
            <person name="Biedenkopf D."/>
            <person name="Wong P."/>
            <person name="Samans B."/>
            <person name="Grimm C."/>
            <person name="Basiewicz M."/>
            <person name="Murat C."/>
            <person name="Martin F."/>
            <person name="Kogel K.H."/>
        </authorList>
    </citation>
    <scope>NUCLEOTIDE SEQUENCE [LARGE SCALE GENOMIC DNA]</scope>
    <source>
        <strain evidence="8 9">DSM 11827</strain>
    </source>
</reference>
<dbReference type="SUPFAM" id="SSF49899">
    <property type="entry name" value="Concanavalin A-like lectins/glucanases"/>
    <property type="match status" value="1"/>
</dbReference>
<feature type="chain" id="PRO_5003468201" evidence="5">
    <location>
        <begin position="21"/>
        <end position="390"/>
    </location>
</feature>
<comment type="caution">
    <text evidence="8">The sequence shown here is derived from an EMBL/GenBank/DDBJ whole genome shotgun (WGS) entry which is preliminary data.</text>
</comment>
<evidence type="ECO:0000259" key="6">
    <source>
        <dbReference type="PROSITE" id="PS50941"/>
    </source>
</evidence>
<dbReference type="eggNOG" id="ENOG502QVQI">
    <property type="taxonomic scope" value="Eukaryota"/>
</dbReference>
<evidence type="ECO:0000256" key="4">
    <source>
        <dbReference type="PROSITE-ProRule" id="PRU00261"/>
    </source>
</evidence>
<proteinExistence type="predicted"/>
<keyword evidence="1 5" id="KW-0732">Signal</keyword>
<sequence>MARLLAFAALLAAAVIQVQAGATCGPGQALCPSSAPCCSEFGFCQAYGPYCLGGCNPLSSHTLDSCRPMPICRDKTYTFAPGNPTLVNATTYDGNSTAYDWTIDAGTPLNTNNNGGELALILTQDSRAPKGTRISTTEYVLYGTITATIKTSKWNGVVGAFITMSNIKVRFIVTGQARTKYFGKEIDWEWPGNHPLEAQSNFFFQGHVDYTAGHGATHTLSSDSYENYHDYTINWQPDQLQFSIDGNVVRTVRKEETLVDGVYQYPTSPARVQLSIWPGGLPDSPQGVVTWSGGLIQYNEPEYQAAGNQYQVLVSKVVIQCSTSSGLAVGPDTVSYMYGANDTSGIPTVYASNRTALLNDGSARYSLPFVGASAWSLIALAIGAGAALTF</sequence>
<keyword evidence="4" id="KW-1015">Disulfide bond</keyword>
<evidence type="ECO:0000313" key="9">
    <source>
        <dbReference type="Proteomes" id="UP000007148"/>
    </source>
</evidence>
<dbReference type="GO" id="GO:0004553">
    <property type="term" value="F:hydrolase activity, hydrolyzing O-glycosyl compounds"/>
    <property type="evidence" value="ECO:0007669"/>
    <property type="project" value="InterPro"/>
</dbReference>
<protein>
    <submittedName>
        <fullName evidence="8">Related to UTR2-cell wall protein</fullName>
    </submittedName>
</protein>
<dbReference type="PANTHER" id="PTHR10963">
    <property type="entry name" value="GLYCOSYL HYDROLASE-RELATED"/>
    <property type="match status" value="1"/>
</dbReference>
<keyword evidence="2" id="KW-0378">Hydrolase</keyword>
<feature type="signal peptide" evidence="5">
    <location>
        <begin position="1"/>
        <end position="20"/>
    </location>
</feature>
<keyword evidence="3" id="KW-0326">Glycosidase</keyword>